<reference evidence="1 2" key="1">
    <citation type="submission" date="2012-09" db="EMBL/GenBank/DDBJ databases">
        <title>The Genome Sequence of Veillonella ratti ACS-216-V-COL6B.</title>
        <authorList>
            <consortium name="The Broad Institute Genome Sequencing Platform"/>
            <person name="Earl A."/>
            <person name="Ward D."/>
            <person name="Feldgarden M."/>
            <person name="Gevers D."/>
            <person name="Saerens B."/>
            <person name="Vaneechoutte M."/>
            <person name="Walker B."/>
            <person name="Young S.K."/>
            <person name="Zeng Q."/>
            <person name="Gargeya S."/>
            <person name="Fitzgerald M."/>
            <person name="Haas B."/>
            <person name="Abouelleil A."/>
            <person name="Alvarado L."/>
            <person name="Arachchi H.M."/>
            <person name="Berlin A."/>
            <person name="Chapman S.B."/>
            <person name="Goldberg J."/>
            <person name="Griggs A."/>
            <person name="Gujja S."/>
            <person name="Hansen M."/>
            <person name="Howarth C."/>
            <person name="Imamovic A."/>
            <person name="Larimer J."/>
            <person name="McCowen C."/>
            <person name="Montmayeur A."/>
            <person name="Murphy C."/>
            <person name="Neiman D."/>
            <person name="Pearson M."/>
            <person name="Priest M."/>
            <person name="Roberts A."/>
            <person name="Saif S."/>
            <person name="Shea T."/>
            <person name="Sisk P."/>
            <person name="Sykes S."/>
            <person name="Wortman J."/>
            <person name="Nusbaum C."/>
            <person name="Birren B."/>
        </authorList>
    </citation>
    <scope>NUCLEOTIDE SEQUENCE [LARGE SCALE GENOMIC DNA]</scope>
    <source>
        <strain evidence="1 2">ACS-216-V-Col6b</strain>
    </source>
</reference>
<dbReference type="RefSeq" id="WP_006555780.1">
    <property type="nucleotide sequence ID" value="NZ_JH992936.1"/>
</dbReference>
<comment type="caution">
    <text evidence="1">The sequence shown here is derived from an EMBL/GenBank/DDBJ whole genome shotgun (WGS) entry which is preliminary data.</text>
</comment>
<dbReference type="EMBL" id="AHAF01000003">
    <property type="protein sequence ID" value="EKU79096.1"/>
    <property type="molecule type" value="Genomic_DNA"/>
</dbReference>
<dbReference type="HOGENOM" id="CLU_3013021_0_0_9"/>
<proteinExistence type="predicted"/>
<dbReference type="Proteomes" id="UP000009891">
    <property type="component" value="Unassembled WGS sequence"/>
</dbReference>
<accession>K9D796</accession>
<dbReference type="PATRIC" id="fig|883156.3.peg.876"/>
<protein>
    <submittedName>
        <fullName evidence="1">Uncharacterized protein</fullName>
    </submittedName>
</protein>
<dbReference type="OrthoDB" id="9769158at2"/>
<evidence type="ECO:0000313" key="1">
    <source>
        <dbReference type="EMBL" id="EKU79096.1"/>
    </source>
</evidence>
<sequence length="56" mass="6763">MIKDKSIEEARAEIHFTRKMNACPIDFSPFQSSNPRENRTRQFLNRFLGQWEDYVI</sequence>
<name>K9D796_9FIRM</name>
<dbReference type="STRING" id="883156.HMPREF9282_00893"/>
<evidence type="ECO:0000313" key="2">
    <source>
        <dbReference type="Proteomes" id="UP000009891"/>
    </source>
</evidence>
<organism evidence="1 2">
    <name type="scientific">Veillonella seminalis ACS-216-V-Col6b</name>
    <dbReference type="NCBI Taxonomy" id="883156"/>
    <lineage>
        <taxon>Bacteria</taxon>
        <taxon>Bacillati</taxon>
        <taxon>Bacillota</taxon>
        <taxon>Negativicutes</taxon>
        <taxon>Veillonellales</taxon>
        <taxon>Veillonellaceae</taxon>
        <taxon>Veillonella</taxon>
    </lineage>
</organism>
<gene>
    <name evidence="1" type="ORF">HMPREF9282_00893</name>
</gene>
<keyword evidence="2" id="KW-1185">Reference proteome</keyword>
<dbReference type="AlphaFoldDB" id="K9D796"/>